<name>A0A6J4I728_9ACTN</name>
<proteinExistence type="predicted"/>
<evidence type="ECO:0000256" key="1">
    <source>
        <dbReference type="SAM" id="MobiDB-lite"/>
    </source>
</evidence>
<dbReference type="InterPro" id="IPR036249">
    <property type="entry name" value="Thioredoxin-like_sf"/>
</dbReference>
<dbReference type="EMBL" id="CADCSY010000081">
    <property type="protein sequence ID" value="CAA9242222.1"/>
    <property type="molecule type" value="Genomic_DNA"/>
</dbReference>
<reference evidence="2" key="1">
    <citation type="submission" date="2020-02" db="EMBL/GenBank/DDBJ databases">
        <authorList>
            <person name="Meier V. D."/>
        </authorList>
    </citation>
    <scope>NUCLEOTIDE SEQUENCE</scope>
    <source>
        <strain evidence="2">AVDCRST_MAG20</strain>
    </source>
</reference>
<feature type="region of interest" description="Disordered" evidence="1">
    <location>
        <begin position="141"/>
        <end position="162"/>
    </location>
</feature>
<accession>A0A6J4I728</accession>
<dbReference type="AlphaFoldDB" id="A0A6J4I728"/>
<dbReference type="SUPFAM" id="SSF52833">
    <property type="entry name" value="Thioredoxin-like"/>
    <property type="match status" value="1"/>
</dbReference>
<gene>
    <name evidence="2" type="ORF">AVDCRST_MAG20-1788</name>
</gene>
<sequence>MVTEAPSDLTLTTLGGQSHTLLEWLTTFHLVAVLLDPFTSESAWLLPSVGRILRTYDEADCRVAIVVTCTIEEAHQFLGPYAKEFLTFADADRTLVKGLDLERLPALVHIRQDLSIAGSAEGWRPAEWRAVTENLSRAMSWTRPTIPGPRDPGAYEGTPALG</sequence>
<evidence type="ECO:0008006" key="3">
    <source>
        <dbReference type="Google" id="ProtNLM"/>
    </source>
</evidence>
<evidence type="ECO:0000313" key="2">
    <source>
        <dbReference type="EMBL" id="CAA9242222.1"/>
    </source>
</evidence>
<protein>
    <recommendedName>
        <fullName evidence="3">Thioredoxin domain-containing protein</fullName>
    </recommendedName>
</protein>
<organism evidence="2">
    <name type="scientific">uncultured Acidimicrobiales bacterium</name>
    <dbReference type="NCBI Taxonomy" id="310071"/>
    <lineage>
        <taxon>Bacteria</taxon>
        <taxon>Bacillati</taxon>
        <taxon>Actinomycetota</taxon>
        <taxon>Acidimicrobiia</taxon>
        <taxon>Acidimicrobiales</taxon>
        <taxon>environmental samples</taxon>
    </lineage>
</organism>